<accession>A0AAW4PIK6</accession>
<dbReference type="PANTHER" id="PTHR30106">
    <property type="entry name" value="INNER MEMBRANE PROTEIN YEIH-RELATED"/>
    <property type="match status" value="1"/>
</dbReference>
<evidence type="ECO:0000256" key="4">
    <source>
        <dbReference type="ARBA" id="ARBA00022989"/>
    </source>
</evidence>
<dbReference type="RefSeq" id="WP_220582065.1">
    <property type="nucleotide sequence ID" value="NZ_RKLT01000020.1"/>
</dbReference>
<reference evidence="7 8" key="1">
    <citation type="submission" date="2021-06" db="EMBL/GenBank/DDBJ databases">
        <title>Halomicroarcula sp. a new haloarchaeum isolated from saline soil.</title>
        <authorList>
            <person name="Duran-Viseras A."/>
            <person name="Sanchez-Porro C."/>
            <person name="Ventosa A."/>
        </authorList>
    </citation>
    <scope>NUCLEOTIDE SEQUENCE [LARGE SCALE GENOMIC DNA]</scope>
    <source>
        <strain evidence="7 8">F27</strain>
    </source>
</reference>
<evidence type="ECO:0000256" key="6">
    <source>
        <dbReference type="SAM" id="Phobius"/>
    </source>
</evidence>
<proteinExistence type="predicted"/>
<keyword evidence="3 6" id="KW-0812">Transmembrane</keyword>
<evidence type="ECO:0000256" key="2">
    <source>
        <dbReference type="ARBA" id="ARBA00022475"/>
    </source>
</evidence>
<keyword evidence="5 6" id="KW-0472">Membrane</keyword>
<protein>
    <submittedName>
        <fullName evidence="7">YeiH family protein</fullName>
    </submittedName>
</protein>
<comment type="caution">
    <text evidence="7">The sequence shown here is derived from an EMBL/GenBank/DDBJ whole genome shotgun (WGS) entry which is preliminary data.</text>
</comment>
<name>A0AAW4PIK6_9EURY</name>
<feature type="transmembrane region" description="Helical" evidence="6">
    <location>
        <begin position="66"/>
        <end position="84"/>
    </location>
</feature>
<feature type="transmembrane region" description="Helical" evidence="6">
    <location>
        <begin position="38"/>
        <end position="57"/>
    </location>
</feature>
<keyword evidence="2" id="KW-1003">Cell membrane</keyword>
<dbReference type="AlphaFoldDB" id="A0AAW4PIK6"/>
<dbReference type="InterPro" id="IPR018383">
    <property type="entry name" value="UPF0324_pro"/>
</dbReference>
<dbReference type="Pfam" id="PF03601">
    <property type="entry name" value="Cons_hypoth698"/>
    <property type="match status" value="1"/>
</dbReference>
<feature type="transmembrane region" description="Helical" evidence="6">
    <location>
        <begin position="182"/>
        <end position="204"/>
    </location>
</feature>
<gene>
    <name evidence="7" type="ORF">EGH23_21610</name>
</gene>
<feature type="transmembrane region" description="Helical" evidence="6">
    <location>
        <begin position="149"/>
        <end position="170"/>
    </location>
</feature>
<feature type="transmembrane region" description="Helical" evidence="6">
    <location>
        <begin position="310"/>
        <end position="330"/>
    </location>
</feature>
<feature type="transmembrane region" description="Helical" evidence="6">
    <location>
        <begin position="122"/>
        <end position="143"/>
    </location>
</feature>
<evidence type="ECO:0000256" key="3">
    <source>
        <dbReference type="ARBA" id="ARBA00022692"/>
    </source>
</evidence>
<feature type="transmembrane region" description="Helical" evidence="6">
    <location>
        <begin position="90"/>
        <end position="110"/>
    </location>
</feature>
<evidence type="ECO:0000256" key="5">
    <source>
        <dbReference type="ARBA" id="ARBA00023136"/>
    </source>
</evidence>
<evidence type="ECO:0000313" key="8">
    <source>
        <dbReference type="Proteomes" id="UP001430455"/>
    </source>
</evidence>
<feature type="transmembrane region" description="Helical" evidence="6">
    <location>
        <begin position="282"/>
        <end position="298"/>
    </location>
</feature>
<comment type="subcellular location">
    <subcellularLocation>
        <location evidence="1">Cell membrane</location>
        <topology evidence="1">Multi-pass membrane protein</topology>
    </subcellularLocation>
</comment>
<dbReference type="EMBL" id="RKLT01000020">
    <property type="protein sequence ID" value="MBX0297478.1"/>
    <property type="molecule type" value="Genomic_DNA"/>
</dbReference>
<keyword evidence="8" id="KW-1185">Reference proteome</keyword>
<feature type="transmembrane region" description="Helical" evidence="6">
    <location>
        <begin position="253"/>
        <end position="270"/>
    </location>
</feature>
<dbReference type="PANTHER" id="PTHR30106:SF1">
    <property type="entry name" value="UPF0324 MEMBRANE PROTEIN FN0533"/>
    <property type="match status" value="1"/>
</dbReference>
<keyword evidence="4 6" id="KW-1133">Transmembrane helix</keyword>
<dbReference type="Proteomes" id="UP001430455">
    <property type="component" value="Unassembled WGS sequence"/>
</dbReference>
<dbReference type="GO" id="GO:0005886">
    <property type="term" value="C:plasma membrane"/>
    <property type="evidence" value="ECO:0007669"/>
    <property type="project" value="UniProtKB-SubCell"/>
</dbReference>
<evidence type="ECO:0000256" key="1">
    <source>
        <dbReference type="ARBA" id="ARBA00004651"/>
    </source>
</evidence>
<sequence>MSVLSRLRLLAPGLAVLLGIAGIARVLGNSIPALSPLIVAIALGATLANTVGVPDWARPGLNTHSLFLETGIVLLGVRLTLGELAQTGPIVLGLATGVVVFGVLYMELVIGRLFAIRQRTTSLLAAGASVCGVSAVLAVAGSIDVDETDITYAVATILLFDAVTLVLFPVAEQSLHLSAKQFGIWTGLSLFSTGPTAAVGFAVSETAGQWATVTKLVRNTFIGVVAVGYAVRYATAETDQIALSKVWNRFPKFLLGFLVVVLVANLWTLSAGELNFVGRARSWLFLLAFAGLGFDIGFDEIREAGLKPVLLVFIHLLTISSLALLIVVTIF</sequence>
<organism evidence="7 8">
    <name type="scientific">Haloarcula nitratireducens</name>
    <dbReference type="NCBI Taxonomy" id="2487749"/>
    <lineage>
        <taxon>Archaea</taxon>
        <taxon>Methanobacteriati</taxon>
        <taxon>Methanobacteriota</taxon>
        <taxon>Stenosarchaea group</taxon>
        <taxon>Halobacteria</taxon>
        <taxon>Halobacteriales</taxon>
        <taxon>Haloarculaceae</taxon>
        <taxon>Haloarcula</taxon>
    </lineage>
</organism>
<evidence type="ECO:0000313" key="7">
    <source>
        <dbReference type="EMBL" id="MBX0297478.1"/>
    </source>
</evidence>